<gene>
    <name evidence="3" type="ORF">BASA50_010894</name>
</gene>
<sequence length="163" mass="18376">MKLISLAVLSFLAITVSAYPGSDTPPQSTTTQSAEQPQSTTGQSEQQYQDAASQSERQQHKQELQAGLEILRQQYKEERNLIEKIKAFIQKTEDDQLILEQSINRLDNNIPERDEMIAMLNSQALDIDAAHASLQIALQKMEEILENHSITEGKLKLLNEAQQ</sequence>
<keyword evidence="4" id="KW-1185">Reference proteome</keyword>
<name>A0ABQ8EZY5_9FUNG</name>
<reference evidence="3 4" key="1">
    <citation type="submission" date="2021-02" db="EMBL/GenBank/DDBJ databases">
        <title>Variation within the Batrachochytrium salamandrivorans European outbreak.</title>
        <authorList>
            <person name="Kelly M."/>
            <person name="Pasmans F."/>
            <person name="Shea T.P."/>
            <person name="Munoz J.F."/>
            <person name="Carranza S."/>
            <person name="Cuomo C.A."/>
            <person name="Martel A."/>
        </authorList>
    </citation>
    <scope>NUCLEOTIDE SEQUENCE [LARGE SCALE GENOMIC DNA]</scope>
    <source>
        <strain evidence="3 4">AMFP18/2</strain>
    </source>
</reference>
<evidence type="ECO:0000256" key="2">
    <source>
        <dbReference type="SAM" id="SignalP"/>
    </source>
</evidence>
<organism evidence="3 4">
    <name type="scientific">Batrachochytrium salamandrivorans</name>
    <dbReference type="NCBI Taxonomy" id="1357716"/>
    <lineage>
        <taxon>Eukaryota</taxon>
        <taxon>Fungi</taxon>
        <taxon>Fungi incertae sedis</taxon>
        <taxon>Chytridiomycota</taxon>
        <taxon>Chytridiomycota incertae sedis</taxon>
        <taxon>Chytridiomycetes</taxon>
        <taxon>Rhizophydiales</taxon>
        <taxon>Rhizophydiales incertae sedis</taxon>
        <taxon>Batrachochytrium</taxon>
    </lineage>
</organism>
<accession>A0ABQ8EZY5</accession>
<evidence type="ECO:0000313" key="4">
    <source>
        <dbReference type="Proteomes" id="UP001648503"/>
    </source>
</evidence>
<evidence type="ECO:0000256" key="1">
    <source>
        <dbReference type="SAM" id="MobiDB-lite"/>
    </source>
</evidence>
<protein>
    <submittedName>
        <fullName evidence="3">Uncharacterized protein</fullName>
    </submittedName>
</protein>
<feature type="compositionally biased region" description="Polar residues" evidence="1">
    <location>
        <begin position="42"/>
        <end position="56"/>
    </location>
</feature>
<keyword evidence="2" id="KW-0732">Signal</keyword>
<comment type="caution">
    <text evidence="3">The sequence shown here is derived from an EMBL/GenBank/DDBJ whole genome shotgun (WGS) entry which is preliminary data.</text>
</comment>
<dbReference type="EMBL" id="JAFCIX010000545">
    <property type="protein sequence ID" value="KAH6588031.1"/>
    <property type="molecule type" value="Genomic_DNA"/>
</dbReference>
<evidence type="ECO:0000313" key="3">
    <source>
        <dbReference type="EMBL" id="KAH6588031.1"/>
    </source>
</evidence>
<dbReference type="Proteomes" id="UP001648503">
    <property type="component" value="Unassembled WGS sequence"/>
</dbReference>
<proteinExistence type="predicted"/>
<feature type="chain" id="PRO_5045946541" evidence="2">
    <location>
        <begin position="19"/>
        <end position="163"/>
    </location>
</feature>
<feature type="compositionally biased region" description="Low complexity" evidence="1">
    <location>
        <begin position="22"/>
        <end position="41"/>
    </location>
</feature>
<feature type="region of interest" description="Disordered" evidence="1">
    <location>
        <begin position="22"/>
        <end position="62"/>
    </location>
</feature>
<feature type="signal peptide" evidence="2">
    <location>
        <begin position="1"/>
        <end position="18"/>
    </location>
</feature>